<proteinExistence type="predicted"/>
<dbReference type="Gene3D" id="1.10.1410.40">
    <property type="match status" value="1"/>
</dbReference>
<organism evidence="3 4">
    <name type="scientific">Ceutorhynchus assimilis</name>
    <name type="common">cabbage seed weevil</name>
    <dbReference type="NCBI Taxonomy" id="467358"/>
    <lineage>
        <taxon>Eukaryota</taxon>
        <taxon>Metazoa</taxon>
        <taxon>Ecdysozoa</taxon>
        <taxon>Arthropoda</taxon>
        <taxon>Hexapoda</taxon>
        <taxon>Insecta</taxon>
        <taxon>Pterygota</taxon>
        <taxon>Neoptera</taxon>
        <taxon>Endopterygota</taxon>
        <taxon>Coleoptera</taxon>
        <taxon>Polyphaga</taxon>
        <taxon>Cucujiformia</taxon>
        <taxon>Curculionidae</taxon>
        <taxon>Ceutorhynchinae</taxon>
        <taxon>Ceutorhynchus</taxon>
    </lineage>
</organism>
<dbReference type="Proteomes" id="UP001152799">
    <property type="component" value="Chromosome 1"/>
</dbReference>
<accession>A0A9N9QEB0</accession>
<dbReference type="AlphaFoldDB" id="A0A9N9QEB0"/>
<evidence type="ECO:0000313" key="3">
    <source>
        <dbReference type="EMBL" id="CAG9761007.1"/>
    </source>
</evidence>
<sequence>MGCQHSKLKHRVSIVDTANQDNEEKVNDAVIIGRHDEEMINTIRRDLNETPEMFVLNNVIMCTMFLKNYQEDIYQVLKQMDNAPNKFWEPDIVMEKANRNVIYRPMHGSNKDIASPLTTRRIYVPMNDYIEVFNPLDDEDAAADDDDEKEHISKYHVKVEESKRPGYVKLRRINAERNNDKNSLKDMLVVPSSNASSSSDTESTITSSGSPIQDNFQLIKDQTDEGVSLDDCFVFRKVKKPDIDIELEELDHEHLTEDDIYDIVSYLPSKKFMKYFSKIFKESMAKKIGLIQYEIDHAAVDDRIPGKIFCNLRDENGNSYPVEVVPCLKTAWPKKQTYNLLEGKPNHNMESDWTGFDFQWPTHEMLDEMKTFECALVPKGYARNNGTVPEDDLEWEIHFPLAENYLEMLLRPEQIKCFLLLLSIYKEYLEPKTKVHGIVPEHLLNMMFWEAEKNYDDWPTHRLGFRLINVIENFSNRLTERVLRDFFIRKRNVLKNVPTKCIVYAGEEFFRIKESPLIKILRAMRNVRYTSGTFYPPLDYKELLNILYKTDWDVNPYLSNTNLKSDGISISTSGKKPKFMDAEKQLQHVKLMQMRKKAQKKKNIEIDRKKSEVISYNSTKERRDSVDSLDDQWECEKRFDLPKKIALLKFFINNFIEIAQTSMRISTKKQTLFYLKQAWYLTKILEEENKLFAADVAGYFDVIKKQEDKVITAMQVNLSTYGKLEVFNIDTNNNKNEELDDDLDDLDELPKTTLSKQAIIDHLMHEADIHQQIRHMKINLKSLSKSFSSSYNKQVTFETSR</sequence>
<evidence type="ECO:0000256" key="1">
    <source>
        <dbReference type="SAM" id="MobiDB-lite"/>
    </source>
</evidence>
<dbReference type="PANTHER" id="PTHR10656:SF69">
    <property type="entry name" value="MAB-21-LIKE HHH_H2TH-LIKE DOMAIN-CONTAINING PROTEIN"/>
    <property type="match status" value="1"/>
</dbReference>
<dbReference type="EMBL" id="OU892277">
    <property type="protein sequence ID" value="CAG9761007.1"/>
    <property type="molecule type" value="Genomic_DNA"/>
</dbReference>
<dbReference type="Pfam" id="PF20266">
    <property type="entry name" value="Mab-21_C"/>
    <property type="match status" value="1"/>
</dbReference>
<feature type="compositionally biased region" description="Low complexity" evidence="1">
    <location>
        <begin position="192"/>
        <end position="210"/>
    </location>
</feature>
<protein>
    <recommendedName>
        <fullName evidence="2">Mab-21-like HhH/H2TH-like domain-containing protein</fullName>
    </recommendedName>
</protein>
<keyword evidence="4" id="KW-1185">Reference proteome</keyword>
<dbReference type="InterPro" id="IPR024810">
    <property type="entry name" value="MAB21L/cGLR"/>
</dbReference>
<dbReference type="InterPro" id="IPR046906">
    <property type="entry name" value="Mab-21_HhH/H2TH-like"/>
</dbReference>
<feature type="region of interest" description="Disordered" evidence="1">
    <location>
        <begin position="191"/>
        <end position="212"/>
    </location>
</feature>
<reference evidence="3" key="1">
    <citation type="submission" date="2022-01" db="EMBL/GenBank/DDBJ databases">
        <authorList>
            <person name="King R."/>
        </authorList>
    </citation>
    <scope>NUCLEOTIDE SEQUENCE</scope>
</reference>
<evidence type="ECO:0000259" key="2">
    <source>
        <dbReference type="Pfam" id="PF20266"/>
    </source>
</evidence>
<dbReference type="OrthoDB" id="6112914at2759"/>
<dbReference type="SMART" id="SM01265">
    <property type="entry name" value="Mab-21"/>
    <property type="match status" value="1"/>
</dbReference>
<feature type="domain" description="Mab-21-like HhH/H2TH-like" evidence="2">
    <location>
        <begin position="429"/>
        <end position="500"/>
    </location>
</feature>
<evidence type="ECO:0000313" key="4">
    <source>
        <dbReference type="Proteomes" id="UP001152799"/>
    </source>
</evidence>
<dbReference type="PANTHER" id="PTHR10656">
    <property type="entry name" value="CELL FATE DETERMINING PROTEIN MAB21-RELATED"/>
    <property type="match status" value="1"/>
</dbReference>
<gene>
    <name evidence="3" type="ORF">CEUTPL_LOCUS1720</name>
</gene>
<name>A0A9N9QEB0_9CUCU</name>